<keyword evidence="2" id="KW-0488">Methylation</keyword>
<dbReference type="GO" id="GO:0003747">
    <property type="term" value="F:translation release factor activity"/>
    <property type="evidence" value="ECO:0007669"/>
    <property type="project" value="InterPro"/>
</dbReference>
<dbReference type="PANTHER" id="PTHR43804">
    <property type="entry name" value="LD18447P"/>
    <property type="match status" value="1"/>
</dbReference>
<feature type="domain" description="Prokaryotic-type class I peptide chain release factors" evidence="5">
    <location>
        <begin position="202"/>
        <end position="218"/>
    </location>
</feature>
<comment type="similarity">
    <text evidence="1">Belongs to the prokaryotic/mitochondrial release factor family.</text>
</comment>
<evidence type="ECO:0000256" key="3">
    <source>
        <dbReference type="ARBA" id="ARBA00022917"/>
    </source>
</evidence>
<dbReference type="GO" id="GO:0005737">
    <property type="term" value="C:cytoplasm"/>
    <property type="evidence" value="ECO:0007669"/>
    <property type="project" value="UniProtKB-ARBA"/>
</dbReference>
<reference evidence="6 7" key="1">
    <citation type="journal article" date="2016" name="Nat. Commun.">
        <title>Thousands of microbial genomes shed light on interconnected biogeochemical processes in an aquifer system.</title>
        <authorList>
            <person name="Anantharaman K."/>
            <person name="Brown C.T."/>
            <person name="Hug L.A."/>
            <person name="Sharon I."/>
            <person name="Castelle C.J."/>
            <person name="Probst A.J."/>
            <person name="Thomas B.C."/>
            <person name="Singh A."/>
            <person name="Wilkins M.J."/>
            <person name="Karaoz U."/>
            <person name="Brodie E.L."/>
            <person name="Williams K.H."/>
            <person name="Hubbard S.S."/>
            <person name="Banfield J.F."/>
        </authorList>
    </citation>
    <scope>NUCLEOTIDE SEQUENCE [LARGE SCALE GENOMIC DNA]</scope>
</reference>
<organism evidence="6 7">
    <name type="scientific">Candidatus Vogelbacteria bacterium RIFOXYD1_FULL_46_19</name>
    <dbReference type="NCBI Taxonomy" id="1802439"/>
    <lineage>
        <taxon>Bacteria</taxon>
        <taxon>Candidatus Vogeliibacteriota</taxon>
    </lineage>
</organism>
<dbReference type="SUPFAM" id="SSF75620">
    <property type="entry name" value="Release factor"/>
    <property type="match status" value="1"/>
</dbReference>
<dbReference type="PROSITE" id="PS00745">
    <property type="entry name" value="RF_PROK_I"/>
    <property type="match status" value="1"/>
</dbReference>
<proteinExistence type="inferred from homology"/>
<dbReference type="InterPro" id="IPR005139">
    <property type="entry name" value="PCRF"/>
</dbReference>
<keyword evidence="4" id="KW-0175">Coiled coil</keyword>
<evidence type="ECO:0000259" key="5">
    <source>
        <dbReference type="PROSITE" id="PS00745"/>
    </source>
</evidence>
<dbReference type="EMBL" id="MHTK01000006">
    <property type="protein sequence ID" value="OHA59625.1"/>
    <property type="molecule type" value="Genomic_DNA"/>
</dbReference>
<dbReference type="InterPro" id="IPR045853">
    <property type="entry name" value="Pep_chain_release_fac_I_sf"/>
</dbReference>
<dbReference type="InterPro" id="IPR000352">
    <property type="entry name" value="Pep_chain_release_fac_I"/>
</dbReference>
<protein>
    <recommendedName>
        <fullName evidence="5">Prokaryotic-type class I peptide chain release factors domain-containing protein</fullName>
    </recommendedName>
</protein>
<evidence type="ECO:0000313" key="6">
    <source>
        <dbReference type="EMBL" id="OHA59625.1"/>
    </source>
</evidence>
<name>A0A1G2QG83_9BACT</name>
<comment type="caution">
    <text evidence="6">The sequence shown here is derived from an EMBL/GenBank/DDBJ whole genome shotgun (WGS) entry which is preliminary data.</text>
</comment>
<evidence type="ECO:0000313" key="7">
    <source>
        <dbReference type="Proteomes" id="UP000177838"/>
    </source>
</evidence>
<dbReference type="STRING" id="1802439.A2589_02075"/>
<feature type="coiled-coil region" evidence="4">
    <location>
        <begin position="238"/>
        <end position="269"/>
    </location>
</feature>
<dbReference type="Proteomes" id="UP000177838">
    <property type="component" value="Unassembled WGS sequence"/>
</dbReference>
<dbReference type="Gene3D" id="3.30.160.20">
    <property type="match status" value="1"/>
</dbReference>
<evidence type="ECO:0000256" key="4">
    <source>
        <dbReference type="SAM" id="Coils"/>
    </source>
</evidence>
<dbReference type="Pfam" id="PF03462">
    <property type="entry name" value="PCRF"/>
    <property type="match status" value="1"/>
</dbReference>
<dbReference type="InterPro" id="IPR050057">
    <property type="entry name" value="Prokaryotic/Mito_RF"/>
</dbReference>
<evidence type="ECO:0000256" key="1">
    <source>
        <dbReference type="ARBA" id="ARBA00010835"/>
    </source>
</evidence>
<keyword evidence="3" id="KW-0648">Protein biosynthesis</keyword>
<evidence type="ECO:0000256" key="2">
    <source>
        <dbReference type="ARBA" id="ARBA00022481"/>
    </source>
</evidence>
<dbReference type="SMART" id="SM00937">
    <property type="entry name" value="PCRF"/>
    <property type="match status" value="1"/>
</dbReference>
<accession>A0A1G2QG83</accession>
<sequence length="333" mass="37447">MAETNPNNQNLADWRSNPKTAYLMVEYDRLEDKIKEAEGVGLNDPSLSELAAEERADLVIQRDQLVLSIQDILKKEEAEVEVVNEAIMEIRAGAGGEESALFAVNLKEMYEQYALTRNWSFTMVDESLSELGGYKEVSIEIKGRGVYDDLRLETGVHRVQRIPATEKQGRVHTSTASVAVMPVRKYSKLTINPADLEVETSRAGGAGGQNVNKVETAVRLIYKPSGLAVRCQSERTQGRNKEKAMMILENKLNQQKEEAERRVEVEERRLQIGTGDRSEKIRTYNVLQDRLTDHRIKQSWHNLDKILAGGLEPIIEALKVAQVEPGVDTSDEE</sequence>
<dbReference type="AlphaFoldDB" id="A0A1G2QG83"/>
<dbReference type="Gene3D" id="3.30.70.1660">
    <property type="match status" value="1"/>
</dbReference>
<dbReference type="Pfam" id="PF00472">
    <property type="entry name" value="RF-1"/>
    <property type="match status" value="1"/>
</dbReference>
<dbReference type="PANTHER" id="PTHR43804:SF7">
    <property type="entry name" value="LD18447P"/>
    <property type="match status" value="1"/>
</dbReference>
<gene>
    <name evidence="6" type="ORF">A2589_02075</name>
</gene>